<dbReference type="HOGENOM" id="CLU_1871882_0_0_9"/>
<organism evidence="1 2">
    <name type="scientific">Clostridium tetani (strain Massachusetts / E88)</name>
    <dbReference type="NCBI Taxonomy" id="212717"/>
    <lineage>
        <taxon>Bacteria</taxon>
        <taxon>Bacillati</taxon>
        <taxon>Bacillota</taxon>
        <taxon>Clostridia</taxon>
        <taxon>Eubacteriales</taxon>
        <taxon>Clostridiaceae</taxon>
        <taxon>Clostridium</taxon>
    </lineage>
</organism>
<evidence type="ECO:0000313" key="1">
    <source>
        <dbReference type="EMBL" id="AAO37399.1"/>
    </source>
</evidence>
<dbReference type="EMBL" id="AF528097">
    <property type="protein sequence ID" value="AAO37399.1"/>
    <property type="molecule type" value="Genomic_DNA"/>
</dbReference>
<dbReference type="KEGG" id="ctc:CTC_p2"/>
<keyword evidence="2" id="KW-1185">Reference proteome</keyword>
<accession>Q89A11</accession>
<dbReference type="GeneID" id="24252479"/>
<name>Q89A11_CLOTE</name>
<keyword evidence="1" id="KW-0614">Plasmid</keyword>
<protein>
    <submittedName>
        <fullName evidence="1">Uncharacterized protein</fullName>
    </submittedName>
</protein>
<dbReference type="RefSeq" id="WP_011100781.1">
    <property type="nucleotide sequence ID" value="NC_004565.1"/>
</dbReference>
<gene>
    <name evidence="1" type="ordered locus">CTC_p2</name>
</gene>
<sequence length="136" mass="15435">MKVSDIDRSLSEYKVVKGPRFSGQKFDNSDKKQCIKIALMAALGHLNLAMSASLAAGEIANILWRQVNFDKIGGIYTLNYYVKIPYRKEHRGKNINVPVPHEFFFVTFVLDDTPPKNANVVYTEWKSDGIRLANIN</sequence>
<reference evidence="1 2" key="1">
    <citation type="journal article" date="2003" name="Proc. Natl. Acad. Sci. U.S.A.">
        <title>The genome sequence of Clostridium tetani, the causative agent of tetanus disease.</title>
        <authorList>
            <person name="Brueggemann H."/>
            <person name="Baumer S."/>
            <person name="Fricke W.F."/>
            <person name="Wiezer A."/>
            <person name="Liesegang H."/>
            <person name="Decker I."/>
            <person name="Herzberg C."/>
            <person name="Martinez-Arias R."/>
            <person name="Merkl R."/>
            <person name="Henne A."/>
            <person name="Gottschalk G."/>
        </authorList>
    </citation>
    <scope>NUCLEOTIDE SEQUENCE [LARGE SCALE GENOMIC DNA]</scope>
    <source>
        <strain evidence="2">Massachusetts / E88</strain>
        <plasmid evidence="1 2">pE88</plasmid>
    </source>
</reference>
<dbReference type="AlphaFoldDB" id="Q89A11"/>
<proteinExistence type="predicted"/>
<dbReference type="Proteomes" id="UP000001412">
    <property type="component" value="Plasmid pE88"/>
</dbReference>
<evidence type="ECO:0000313" key="2">
    <source>
        <dbReference type="Proteomes" id="UP000001412"/>
    </source>
</evidence>
<geneLocation type="plasmid" evidence="1 2">
    <name>pE88</name>
</geneLocation>